<comment type="caution">
    <text evidence="4">The sequence shown here is derived from an EMBL/GenBank/DDBJ whole genome shotgun (WGS) entry which is preliminary data.</text>
</comment>
<evidence type="ECO:0000256" key="2">
    <source>
        <dbReference type="PROSITE-ProRule" id="PRU00335"/>
    </source>
</evidence>
<feature type="domain" description="HTH tetR-type" evidence="3">
    <location>
        <begin position="10"/>
        <end position="70"/>
    </location>
</feature>
<accession>A0ABU3WSB5</accession>
<dbReference type="InterPro" id="IPR050109">
    <property type="entry name" value="HTH-type_TetR-like_transc_reg"/>
</dbReference>
<dbReference type="InterPro" id="IPR001647">
    <property type="entry name" value="HTH_TetR"/>
</dbReference>
<dbReference type="Pfam" id="PF17940">
    <property type="entry name" value="TetR_C_31"/>
    <property type="match status" value="1"/>
</dbReference>
<dbReference type="PANTHER" id="PTHR30055:SF231">
    <property type="entry name" value="TRANSCRIPTIONAL REGULATORY PROTEIN (PROBABLY DEOR-FAMILY)-RELATED"/>
    <property type="match status" value="1"/>
</dbReference>
<feature type="DNA-binding region" description="H-T-H motif" evidence="2">
    <location>
        <begin position="33"/>
        <end position="52"/>
    </location>
</feature>
<evidence type="ECO:0000256" key="1">
    <source>
        <dbReference type="ARBA" id="ARBA00023125"/>
    </source>
</evidence>
<proteinExistence type="predicted"/>
<evidence type="ECO:0000313" key="5">
    <source>
        <dbReference type="Proteomes" id="UP001275440"/>
    </source>
</evidence>
<evidence type="ECO:0000259" key="3">
    <source>
        <dbReference type="PROSITE" id="PS50977"/>
    </source>
</evidence>
<protein>
    <submittedName>
        <fullName evidence="4">TetR family transcriptional regulator</fullName>
    </submittedName>
</protein>
<dbReference type="SUPFAM" id="SSF46689">
    <property type="entry name" value="Homeodomain-like"/>
    <property type="match status" value="1"/>
</dbReference>
<evidence type="ECO:0000313" key="4">
    <source>
        <dbReference type="EMBL" id="MDV2476889.1"/>
    </source>
</evidence>
<organism evidence="4 5">
    <name type="scientific">Rhodococcus zopfii</name>
    <dbReference type="NCBI Taxonomy" id="43772"/>
    <lineage>
        <taxon>Bacteria</taxon>
        <taxon>Bacillati</taxon>
        <taxon>Actinomycetota</taxon>
        <taxon>Actinomycetes</taxon>
        <taxon>Mycobacteriales</taxon>
        <taxon>Nocardiaceae</taxon>
        <taxon>Rhodococcus</taxon>
    </lineage>
</organism>
<dbReference type="InterPro" id="IPR041583">
    <property type="entry name" value="TetR_C_31"/>
</dbReference>
<name>A0ABU3WSB5_9NOCA</name>
<dbReference type="InterPro" id="IPR009057">
    <property type="entry name" value="Homeodomain-like_sf"/>
</dbReference>
<dbReference type="Gene3D" id="1.10.357.10">
    <property type="entry name" value="Tetracycline Repressor, domain 2"/>
    <property type="match status" value="1"/>
</dbReference>
<reference evidence="4 5" key="1">
    <citation type="submission" date="2019-10" db="EMBL/GenBank/DDBJ databases">
        <title>Draft Genome Assembly of Rhodococcus zopfii DSM44189.</title>
        <authorList>
            <person name="Sutton J.M."/>
            <person name="Akob D.M."/>
            <person name="Bushman T.J."/>
        </authorList>
    </citation>
    <scope>NUCLEOTIDE SEQUENCE [LARGE SCALE GENOMIC DNA]</scope>
    <source>
        <strain evidence="4 5">DSM 44189</strain>
    </source>
</reference>
<dbReference type="PANTHER" id="PTHR30055">
    <property type="entry name" value="HTH-TYPE TRANSCRIPTIONAL REGULATOR RUTR"/>
    <property type="match status" value="1"/>
</dbReference>
<sequence length="210" mass="22961">MTTAATPKGERRRQALVESAAELILEGGIDAVRHRAVASRAGLPLASTTYYFESLDELVACAFEHNSSRELEAMRARVEEVTPCRRSLESTAELIVDLLVGPRGVGEVEREQLISRYERCVATARHTELREVQLHARRKVDELLTDLLERCGRTVEPTQIRRLVAAVDGAVLGALGEFDPDPRVLARGILLDVVGSVAPPAETGSVRSDP</sequence>
<dbReference type="RefSeq" id="WP_072809639.1">
    <property type="nucleotide sequence ID" value="NZ_JAHWLX010000023.1"/>
</dbReference>
<dbReference type="Proteomes" id="UP001275440">
    <property type="component" value="Unassembled WGS sequence"/>
</dbReference>
<dbReference type="PROSITE" id="PS50977">
    <property type="entry name" value="HTH_TETR_2"/>
    <property type="match status" value="1"/>
</dbReference>
<gene>
    <name evidence="4" type="ORF">F8M49_18995</name>
</gene>
<keyword evidence="1 2" id="KW-0238">DNA-binding</keyword>
<dbReference type="EMBL" id="WBMO01000001">
    <property type="protein sequence ID" value="MDV2476889.1"/>
    <property type="molecule type" value="Genomic_DNA"/>
</dbReference>
<keyword evidence="5" id="KW-1185">Reference proteome</keyword>